<keyword evidence="2" id="KW-1185">Reference proteome</keyword>
<accession>A0ABM7LXP3</accession>
<organism evidence="1 2">
    <name type="scientific">Actinoplanes ianthinogenes</name>
    <dbReference type="NCBI Taxonomy" id="122358"/>
    <lineage>
        <taxon>Bacteria</taxon>
        <taxon>Bacillati</taxon>
        <taxon>Actinomycetota</taxon>
        <taxon>Actinomycetes</taxon>
        <taxon>Micromonosporales</taxon>
        <taxon>Micromonosporaceae</taxon>
        <taxon>Actinoplanes</taxon>
    </lineage>
</organism>
<sequence length="87" mass="9476">MHRIPFVELSYITMIVADPRFKTVGRARTITAGMRNMPIKPNSSVRPIAASAVLTVRKHRIGGGQWVANVPGVASGGTGARMRQRIH</sequence>
<name>A0ABM7LXP3_9ACTN</name>
<proteinExistence type="predicted"/>
<evidence type="ECO:0000313" key="1">
    <source>
        <dbReference type="EMBL" id="BCJ44104.1"/>
    </source>
</evidence>
<dbReference type="Proteomes" id="UP000676967">
    <property type="component" value="Chromosome"/>
</dbReference>
<dbReference type="EMBL" id="AP023356">
    <property type="protein sequence ID" value="BCJ44104.1"/>
    <property type="molecule type" value="Genomic_DNA"/>
</dbReference>
<gene>
    <name evidence="1" type="ORF">Aiant_47610</name>
</gene>
<protein>
    <submittedName>
        <fullName evidence="1">Uncharacterized protein</fullName>
    </submittedName>
</protein>
<evidence type="ECO:0000313" key="2">
    <source>
        <dbReference type="Proteomes" id="UP000676967"/>
    </source>
</evidence>
<reference evidence="1 2" key="1">
    <citation type="submission" date="2020-08" db="EMBL/GenBank/DDBJ databases">
        <title>Whole genome shotgun sequence of Actinoplanes ianthinogenes NBRC 13996.</title>
        <authorList>
            <person name="Komaki H."/>
            <person name="Tamura T."/>
        </authorList>
    </citation>
    <scope>NUCLEOTIDE SEQUENCE [LARGE SCALE GENOMIC DNA]</scope>
    <source>
        <strain evidence="1 2">NBRC 13996</strain>
    </source>
</reference>